<dbReference type="RefSeq" id="WP_054964662.1">
    <property type="nucleotide sequence ID" value="NZ_FMUN01000007.1"/>
</dbReference>
<name>A0A0P9C8I5_9GAMM</name>
<dbReference type="EMBL" id="FMUN01000007">
    <property type="protein sequence ID" value="SCY57758.1"/>
    <property type="molecule type" value="Genomic_DNA"/>
</dbReference>
<reference evidence="2" key="1">
    <citation type="submission" date="2016-10" db="EMBL/GenBank/DDBJ databases">
        <authorList>
            <person name="Varghese N."/>
        </authorList>
    </citation>
    <scope>NUCLEOTIDE SEQUENCE [LARGE SCALE GENOMIC DNA]</scope>
    <source>
        <strain evidence="2">HL 19</strain>
    </source>
</reference>
<accession>A0A0P9C8I5</accession>
<evidence type="ECO:0000313" key="1">
    <source>
        <dbReference type="EMBL" id="SCY57758.1"/>
    </source>
</evidence>
<keyword evidence="2" id="KW-1185">Reference proteome</keyword>
<protein>
    <recommendedName>
        <fullName evidence="3">3-deoxy-D-manno-octulosonic-acid transferase</fullName>
    </recommendedName>
</protein>
<gene>
    <name evidence="1" type="ORF">SAMN05661077_2581</name>
</gene>
<sequence>MRFQAPNPRTPLYWARDLRDRLRRRPEGPLGRWGWFRAPGGTGPLLWVYAPDCDGARVGAEMVRGIRSVRVDVRAVVMAADGCAETLRPLFREYPGTAAAPMVADHQRAARRAASRLQPNGLLAVRRLPPRHVLKGLASAGIPVTAVGCEPPRRLPRGLVVEHVLPVGQAQAERWRATGVEPEAPVDLEVLLARTDVEPTFRSLLVPGEGRRLLWTDALPADPGQREALLDAWGSGGRTLVVTGSGGEEVPGRAAVRLSEWDRERDPVEPGTVVWMDEDRWLPAVSASAFAGCLWQGRRTDLWQALASGLPLVVGPEAAATLRDLGVDPDAGAVVAGDWAAAERQWAHWAEEAFAWRDQQARTRRTFWEARRRAEQAMAILDGWVDRW</sequence>
<dbReference type="AlphaFoldDB" id="A0A0P9C8I5"/>
<proteinExistence type="predicted"/>
<dbReference type="STRING" id="381306.AN478_00450"/>
<evidence type="ECO:0008006" key="3">
    <source>
        <dbReference type="Google" id="ProtNLM"/>
    </source>
</evidence>
<organism evidence="1 2">
    <name type="scientific">Thiohalorhabdus denitrificans</name>
    <dbReference type="NCBI Taxonomy" id="381306"/>
    <lineage>
        <taxon>Bacteria</taxon>
        <taxon>Pseudomonadati</taxon>
        <taxon>Pseudomonadota</taxon>
        <taxon>Gammaproteobacteria</taxon>
        <taxon>Thiohalorhabdales</taxon>
        <taxon>Thiohalorhabdaceae</taxon>
        <taxon>Thiohalorhabdus</taxon>
    </lineage>
</organism>
<evidence type="ECO:0000313" key="2">
    <source>
        <dbReference type="Proteomes" id="UP000183104"/>
    </source>
</evidence>
<dbReference type="Proteomes" id="UP000183104">
    <property type="component" value="Unassembled WGS sequence"/>
</dbReference>